<reference evidence="2" key="1">
    <citation type="journal article" date="2014" name="Int. J. Syst. Evol. Microbiol.">
        <title>Complete genome sequence of Corynebacterium casei LMG S-19264T (=DSM 44701T), isolated from a smear-ripened cheese.</title>
        <authorList>
            <consortium name="US DOE Joint Genome Institute (JGI-PGF)"/>
            <person name="Walter F."/>
            <person name="Albersmeier A."/>
            <person name="Kalinowski J."/>
            <person name="Ruckert C."/>
        </authorList>
    </citation>
    <scope>NUCLEOTIDE SEQUENCE</scope>
    <source>
        <strain evidence="2">CCM 7905</strain>
    </source>
</reference>
<accession>A0A917D039</accession>
<keyword evidence="3" id="KW-1185">Reference proteome</keyword>
<sequence length="76" mass="8520">MTAAGVASTAFIGVLVVLYGGWTYAAWIGWRCRYDYAETRYLVTLAMAFWIIAHGLFIIIVLITAMVWLGTVAGWW</sequence>
<keyword evidence="1" id="KW-0472">Membrane</keyword>
<name>A0A917D039_9NOCA</name>
<proteinExistence type="predicted"/>
<keyword evidence="1" id="KW-1133">Transmembrane helix</keyword>
<keyword evidence="1" id="KW-0812">Transmembrane</keyword>
<gene>
    <name evidence="2" type="ORF">GCM10007304_17860</name>
</gene>
<protein>
    <submittedName>
        <fullName evidence="2">Uncharacterized protein</fullName>
    </submittedName>
</protein>
<dbReference type="AlphaFoldDB" id="A0A917D039"/>
<feature type="transmembrane region" description="Helical" evidence="1">
    <location>
        <begin position="42"/>
        <end position="69"/>
    </location>
</feature>
<feature type="transmembrane region" description="Helical" evidence="1">
    <location>
        <begin position="6"/>
        <end position="30"/>
    </location>
</feature>
<dbReference type="EMBL" id="BMCU01000002">
    <property type="protein sequence ID" value="GGG04153.1"/>
    <property type="molecule type" value="Genomic_DNA"/>
</dbReference>
<evidence type="ECO:0000313" key="3">
    <source>
        <dbReference type="Proteomes" id="UP000654257"/>
    </source>
</evidence>
<dbReference type="RefSeq" id="WP_188544455.1">
    <property type="nucleotide sequence ID" value="NZ_BMCU01000002.1"/>
</dbReference>
<evidence type="ECO:0000256" key="1">
    <source>
        <dbReference type="SAM" id="Phobius"/>
    </source>
</evidence>
<reference evidence="2" key="2">
    <citation type="submission" date="2020-09" db="EMBL/GenBank/DDBJ databases">
        <authorList>
            <person name="Sun Q."/>
            <person name="Sedlacek I."/>
        </authorList>
    </citation>
    <scope>NUCLEOTIDE SEQUENCE</scope>
    <source>
        <strain evidence="2">CCM 7905</strain>
    </source>
</reference>
<dbReference type="Proteomes" id="UP000654257">
    <property type="component" value="Unassembled WGS sequence"/>
</dbReference>
<organism evidence="2 3">
    <name type="scientific">Rhodococcoides trifolii</name>
    <dbReference type="NCBI Taxonomy" id="908250"/>
    <lineage>
        <taxon>Bacteria</taxon>
        <taxon>Bacillati</taxon>
        <taxon>Actinomycetota</taxon>
        <taxon>Actinomycetes</taxon>
        <taxon>Mycobacteriales</taxon>
        <taxon>Nocardiaceae</taxon>
        <taxon>Rhodococcoides</taxon>
    </lineage>
</organism>
<evidence type="ECO:0000313" key="2">
    <source>
        <dbReference type="EMBL" id="GGG04153.1"/>
    </source>
</evidence>
<comment type="caution">
    <text evidence="2">The sequence shown here is derived from an EMBL/GenBank/DDBJ whole genome shotgun (WGS) entry which is preliminary data.</text>
</comment>